<dbReference type="PANTHER" id="PTHR38104:SF1">
    <property type="entry name" value="ANTI-SIGMA-E FACTOR RSEA"/>
    <property type="match status" value="1"/>
</dbReference>
<dbReference type="PANTHER" id="PTHR38104">
    <property type="match status" value="1"/>
</dbReference>
<feature type="domain" description="Anti sigma-E protein RseA N-terminal" evidence="2">
    <location>
        <begin position="8"/>
        <end position="86"/>
    </location>
</feature>
<feature type="compositionally biased region" description="Polar residues" evidence="1">
    <location>
        <begin position="86"/>
        <end position="95"/>
    </location>
</feature>
<dbReference type="SUPFAM" id="SSF89069">
    <property type="entry name" value="N-terminal, cytoplasmic domain of anti-sigmaE factor RseA"/>
    <property type="match status" value="1"/>
</dbReference>
<protein>
    <submittedName>
        <fullName evidence="3">Transcriptional regulator</fullName>
    </submittedName>
</protein>
<dbReference type="InterPro" id="IPR005572">
    <property type="entry name" value="Anti-sigma_E_RseA_N"/>
</dbReference>
<feature type="region of interest" description="Disordered" evidence="1">
    <location>
        <begin position="70"/>
        <end position="95"/>
    </location>
</feature>
<name>A0ABW9SNJ4_9BURK</name>
<evidence type="ECO:0000313" key="3">
    <source>
        <dbReference type="EMBL" id="MTW33767.1"/>
    </source>
</evidence>
<dbReference type="InterPro" id="IPR052383">
    <property type="entry name" value="Anti-sigma-E_RseA-like"/>
</dbReference>
<dbReference type="RefSeq" id="WP_155435121.1">
    <property type="nucleotide sequence ID" value="NZ_JBHLXK010000005.1"/>
</dbReference>
<dbReference type="Proteomes" id="UP000735592">
    <property type="component" value="Unassembled WGS sequence"/>
</dbReference>
<sequence>MDIQRRMREHLSALADGELDESERELALAALATAEGQQRWRAYHLVRDTLQAEATAAALPSPAFQARLAQRLAAEPAHSGADTPDADTQTSTISS</sequence>
<accession>A0ABW9SNJ4</accession>
<dbReference type="CDD" id="cd16328">
    <property type="entry name" value="RseA_N"/>
    <property type="match status" value="1"/>
</dbReference>
<reference evidence="3 4" key="1">
    <citation type="submission" date="2019-11" db="EMBL/GenBank/DDBJ databases">
        <title>Type strains purchased from KCTC, JCM and DSMZ.</title>
        <authorList>
            <person name="Lu H."/>
        </authorList>
    </citation>
    <scope>NUCLEOTIDE SEQUENCE [LARGE SCALE GENOMIC DNA]</scope>
    <source>
        <strain evidence="3 4">DSM 103461</strain>
    </source>
</reference>
<evidence type="ECO:0000313" key="4">
    <source>
        <dbReference type="Proteomes" id="UP000735592"/>
    </source>
</evidence>
<comment type="caution">
    <text evidence="3">The sequence shown here is derived from an EMBL/GenBank/DDBJ whole genome shotgun (WGS) entry which is preliminary data.</text>
</comment>
<dbReference type="Pfam" id="PF03872">
    <property type="entry name" value="RseA_N"/>
    <property type="match status" value="1"/>
</dbReference>
<organism evidence="3 4">
    <name type="scientific">Pseudoduganella danionis</name>
    <dbReference type="NCBI Taxonomy" id="1890295"/>
    <lineage>
        <taxon>Bacteria</taxon>
        <taxon>Pseudomonadati</taxon>
        <taxon>Pseudomonadota</taxon>
        <taxon>Betaproteobacteria</taxon>
        <taxon>Burkholderiales</taxon>
        <taxon>Oxalobacteraceae</taxon>
        <taxon>Telluria group</taxon>
        <taxon>Pseudoduganella</taxon>
    </lineage>
</organism>
<keyword evidence="4" id="KW-1185">Reference proteome</keyword>
<proteinExistence type="predicted"/>
<evidence type="ECO:0000256" key="1">
    <source>
        <dbReference type="SAM" id="MobiDB-lite"/>
    </source>
</evidence>
<dbReference type="EMBL" id="WNKW01000003">
    <property type="protein sequence ID" value="MTW33767.1"/>
    <property type="molecule type" value="Genomic_DNA"/>
</dbReference>
<dbReference type="InterPro" id="IPR036147">
    <property type="entry name" value="Anti-sigma_E_RseA_N_sf"/>
</dbReference>
<dbReference type="Gene3D" id="1.10.10.880">
    <property type="entry name" value="Anti sigma-E protein RseA, N-terminal domain"/>
    <property type="match status" value="1"/>
</dbReference>
<evidence type="ECO:0000259" key="2">
    <source>
        <dbReference type="Pfam" id="PF03872"/>
    </source>
</evidence>
<gene>
    <name evidence="3" type="ORF">GM655_13170</name>
</gene>